<proteinExistence type="predicted"/>
<accession>A0A1C2EES7</accession>
<reference evidence="1 2" key="1">
    <citation type="submission" date="2016-08" db="EMBL/GenBank/DDBJ databases">
        <title>Whole genome sequence of Mesorhizobium sp. strain UASWS1009 isolated from industrial sewage.</title>
        <authorList>
            <person name="Crovadore J."/>
            <person name="Calmin G."/>
            <person name="Chablais R."/>
            <person name="Cochard B."/>
            <person name="Lefort F."/>
        </authorList>
    </citation>
    <scope>NUCLEOTIDE SEQUENCE [LARGE SCALE GENOMIC DNA]</scope>
    <source>
        <strain evidence="1 2">UASWS1009</strain>
    </source>
</reference>
<evidence type="ECO:0000313" key="1">
    <source>
        <dbReference type="EMBL" id="OCX25475.1"/>
    </source>
</evidence>
<keyword evidence="2" id="KW-1185">Reference proteome</keyword>
<comment type="caution">
    <text evidence="1">The sequence shown here is derived from an EMBL/GenBank/DDBJ whole genome shotgun (WGS) entry which is preliminary data.</text>
</comment>
<name>A0A1C2EES7_9HYPH</name>
<dbReference type="AlphaFoldDB" id="A0A1C2EES7"/>
<dbReference type="Proteomes" id="UP000094412">
    <property type="component" value="Unassembled WGS sequence"/>
</dbReference>
<protein>
    <submittedName>
        <fullName evidence="1">Uncharacterized protein</fullName>
    </submittedName>
</protein>
<dbReference type="EMBL" id="MDEO01000016">
    <property type="protein sequence ID" value="OCX25475.1"/>
    <property type="molecule type" value="Genomic_DNA"/>
</dbReference>
<organism evidence="1 2">
    <name type="scientific">Mesorhizobium hungaricum</name>
    <dbReference type="NCBI Taxonomy" id="1566387"/>
    <lineage>
        <taxon>Bacteria</taxon>
        <taxon>Pseudomonadati</taxon>
        <taxon>Pseudomonadota</taxon>
        <taxon>Alphaproteobacteria</taxon>
        <taxon>Hyphomicrobiales</taxon>
        <taxon>Phyllobacteriaceae</taxon>
        <taxon>Mesorhizobium</taxon>
    </lineage>
</organism>
<sequence>MSSSAFANRAVLIATVLTATVVRTDGFRGPPLFAQTVLGIAAVRNDIDARLGMDNWRDRPCNSSFPAA</sequence>
<evidence type="ECO:0000313" key="2">
    <source>
        <dbReference type="Proteomes" id="UP000094412"/>
    </source>
</evidence>
<gene>
    <name evidence="1" type="ORF">QV13_00470</name>
</gene>